<gene>
    <name evidence="1" type="ORF">WMQ36_26345</name>
</gene>
<proteinExistence type="predicted"/>
<dbReference type="InterPro" id="IPR003748">
    <property type="entry name" value="DUF169"/>
</dbReference>
<dbReference type="EMBL" id="JBBMFM010000185">
    <property type="protein sequence ID" value="MEQ2428484.1"/>
    <property type="molecule type" value="Genomic_DNA"/>
</dbReference>
<sequence>MDIATNSYDSARLPDYTRELIELLRLRTTPTALKFFKKKEDMEAVPKIRIPAPGAMFTACQIVAQTTRLNYTVGFTNEHMPTLQCSGILGFISGHHFKDSSHLAGKWFKTEADALCHQRSAYLAEEHYEAVASSPMVSGRLTDPDVCLVYATPQQIVFMCCGLQYEEYSGFNCSFVGESSCSDSWIRALVTKKPCFTIPCYGERRFGGVLEDEMLMAFPPQYICRMIDGIKNLSRNGMRYPASPYGIQNDVQAGMGAFYDLDALRRELG</sequence>
<dbReference type="PANTHER" id="PTHR37954:SF3">
    <property type="entry name" value="DUF169 DOMAIN-CONTAINING PROTEIN"/>
    <property type="match status" value="1"/>
</dbReference>
<dbReference type="Proteomes" id="UP001454086">
    <property type="component" value="Unassembled WGS sequence"/>
</dbReference>
<name>A0ABV1DDP5_9FIRM</name>
<organism evidence="1 2">
    <name type="scientific">Enterocloster hominis</name>
    <name type="common">ex Hitch et al. 2024</name>
    <dbReference type="NCBI Taxonomy" id="1917870"/>
    <lineage>
        <taxon>Bacteria</taxon>
        <taxon>Bacillati</taxon>
        <taxon>Bacillota</taxon>
        <taxon>Clostridia</taxon>
        <taxon>Lachnospirales</taxon>
        <taxon>Lachnospiraceae</taxon>
        <taxon>Enterocloster</taxon>
    </lineage>
</organism>
<dbReference type="PANTHER" id="PTHR37954">
    <property type="entry name" value="BLL4979 PROTEIN"/>
    <property type="match status" value="1"/>
</dbReference>
<dbReference type="Pfam" id="PF02596">
    <property type="entry name" value="DUF169"/>
    <property type="match status" value="1"/>
</dbReference>
<reference evidence="1 2" key="1">
    <citation type="submission" date="2024-03" db="EMBL/GenBank/DDBJ databases">
        <title>Human intestinal bacterial collection.</title>
        <authorList>
            <person name="Pauvert C."/>
            <person name="Hitch T.C.A."/>
            <person name="Clavel T."/>
        </authorList>
    </citation>
    <scope>NUCLEOTIDE SEQUENCE [LARGE SCALE GENOMIC DNA]</scope>
    <source>
        <strain evidence="1 2">CLA-SR-H021</strain>
    </source>
</reference>
<comment type="caution">
    <text evidence="1">The sequence shown here is derived from an EMBL/GenBank/DDBJ whole genome shotgun (WGS) entry which is preliminary data.</text>
</comment>
<keyword evidence="2" id="KW-1185">Reference proteome</keyword>
<evidence type="ECO:0000313" key="2">
    <source>
        <dbReference type="Proteomes" id="UP001454086"/>
    </source>
</evidence>
<dbReference type="RefSeq" id="WP_008726357.1">
    <property type="nucleotide sequence ID" value="NZ_JBBMFM010000185.1"/>
</dbReference>
<protein>
    <submittedName>
        <fullName evidence="1">DUF169 domain-containing protein</fullName>
    </submittedName>
</protein>
<accession>A0ABV1DDP5</accession>
<evidence type="ECO:0000313" key="1">
    <source>
        <dbReference type="EMBL" id="MEQ2428484.1"/>
    </source>
</evidence>